<dbReference type="InterPro" id="IPR011006">
    <property type="entry name" value="CheY-like_superfamily"/>
</dbReference>
<dbReference type="AlphaFoldDB" id="A0A9D2PSF4"/>
<evidence type="ECO:0000256" key="8">
    <source>
        <dbReference type="ARBA" id="ARBA00023163"/>
    </source>
</evidence>
<comment type="caution">
    <text evidence="13">The sequence shown here is derived from an EMBL/GenBank/DDBJ whole genome shotgun (WGS) entry which is preliminary data.</text>
</comment>
<dbReference type="PROSITE" id="PS01124">
    <property type="entry name" value="HTH_ARAC_FAMILY_2"/>
    <property type="match status" value="1"/>
</dbReference>
<dbReference type="EMBL" id="DWWB01000030">
    <property type="protein sequence ID" value="HJC66284.1"/>
    <property type="molecule type" value="Genomic_DNA"/>
</dbReference>
<keyword evidence="8" id="KW-0804">Transcription</keyword>
<dbReference type="InterPro" id="IPR051552">
    <property type="entry name" value="HptR"/>
</dbReference>
<feature type="domain" description="HTH araC/xylS-type" evidence="11">
    <location>
        <begin position="159"/>
        <end position="257"/>
    </location>
</feature>
<evidence type="ECO:0000259" key="11">
    <source>
        <dbReference type="PROSITE" id="PS01124"/>
    </source>
</evidence>
<name>A0A9D2PSF4_9FIRM</name>
<keyword evidence="3" id="KW-0963">Cytoplasm</keyword>
<dbReference type="InterPro" id="IPR018062">
    <property type="entry name" value="HTH_AraC-typ_CS"/>
</dbReference>
<comment type="function">
    <text evidence="9">May play the central regulatory role in sporulation. It may be an element of the effector pathway responsible for the activation of sporulation genes in response to nutritional stress. Spo0A may act in concert with spo0H (a sigma factor) to control the expression of some genes that are critical to the sporulation process.</text>
</comment>
<dbReference type="Gene3D" id="3.40.50.2300">
    <property type="match status" value="1"/>
</dbReference>
<dbReference type="InterPro" id="IPR020449">
    <property type="entry name" value="Tscrpt_reg_AraC-type_HTH"/>
</dbReference>
<dbReference type="InterPro" id="IPR001789">
    <property type="entry name" value="Sig_transdc_resp-reg_receiver"/>
</dbReference>
<feature type="domain" description="Response regulatory" evidence="12">
    <location>
        <begin position="3"/>
        <end position="119"/>
    </location>
</feature>
<dbReference type="GO" id="GO:0005737">
    <property type="term" value="C:cytoplasm"/>
    <property type="evidence" value="ECO:0007669"/>
    <property type="project" value="UniProtKB-SubCell"/>
</dbReference>
<evidence type="ECO:0000256" key="3">
    <source>
        <dbReference type="ARBA" id="ARBA00022490"/>
    </source>
</evidence>
<evidence type="ECO:0000256" key="7">
    <source>
        <dbReference type="ARBA" id="ARBA00023125"/>
    </source>
</evidence>
<evidence type="ECO:0000256" key="1">
    <source>
        <dbReference type="ARBA" id="ARBA00004496"/>
    </source>
</evidence>
<evidence type="ECO:0000313" key="13">
    <source>
        <dbReference type="EMBL" id="HJC66284.1"/>
    </source>
</evidence>
<evidence type="ECO:0000256" key="2">
    <source>
        <dbReference type="ARBA" id="ARBA00018672"/>
    </source>
</evidence>
<evidence type="ECO:0000256" key="9">
    <source>
        <dbReference type="ARBA" id="ARBA00024867"/>
    </source>
</evidence>
<evidence type="ECO:0000256" key="10">
    <source>
        <dbReference type="PROSITE-ProRule" id="PRU00169"/>
    </source>
</evidence>
<dbReference type="InterPro" id="IPR018060">
    <property type="entry name" value="HTH_AraC"/>
</dbReference>
<comment type="subcellular location">
    <subcellularLocation>
        <location evidence="1">Cytoplasm</location>
    </subcellularLocation>
</comment>
<accession>A0A9D2PSF4</accession>
<dbReference type="PANTHER" id="PTHR42713:SF3">
    <property type="entry name" value="TRANSCRIPTIONAL REGULATORY PROTEIN HPTR"/>
    <property type="match status" value="1"/>
</dbReference>
<keyword evidence="7" id="KW-0238">DNA-binding</keyword>
<dbReference type="GO" id="GO:0003700">
    <property type="term" value="F:DNA-binding transcription factor activity"/>
    <property type="evidence" value="ECO:0007669"/>
    <property type="project" value="InterPro"/>
</dbReference>
<dbReference type="Pfam" id="PF12833">
    <property type="entry name" value="HTH_18"/>
    <property type="match status" value="1"/>
</dbReference>
<dbReference type="CDD" id="cd17536">
    <property type="entry name" value="REC_YesN-like"/>
    <property type="match status" value="1"/>
</dbReference>
<reference evidence="13" key="1">
    <citation type="journal article" date="2021" name="PeerJ">
        <title>Extensive microbial diversity within the chicken gut microbiome revealed by metagenomics and culture.</title>
        <authorList>
            <person name="Gilroy R."/>
            <person name="Ravi A."/>
            <person name="Getino M."/>
            <person name="Pursley I."/>
            <person name="Horton D.L."/>
            <person name="Alikhan N.F."/>
            <person name="Baker D."/>
            <person name="Gharbi K."/>
            <person name="Hall N."/>
            <person name="Watson M."/>
            <person name="Adriaenssens E.M."/>
            <person name="Foster-Nyarko E."/>
            <person name="Jarju S."/>
            <person name="Secka A."/>
            <person name="Antonio M."/>
            <person name="Oren A."/>
            <person name="Chaudhuri R.R."/>
            <person name="La Ragione R."/>
            <person name="Hildebrand F."/>
            <person name="Pallen M.J."/>
        </authorList>
    </citation>
    <scope>NUCLEOTIDE SEQUENCE</scope>
    <source>
        <strain evidence="13">CHK198-12963</strain>
    </source>
</reference>
<sequence>MYKVLLAEDEDIIRKGLMFTADWGAWNCLVAGEASDGEEGVEKIRQIKPDIVVADIRMPVKSGLKMLEETIGEYGYEAIILSGYSDFEYARQALRLGVTEYLLKPVDFQQLSAALETVKNKLDSKNKERGYIKEMEQEIRRQHIFQDEFSGRESGGHGDRIIRYVEEHFAERITLTDLSEKYELSCTYLNAKFKAETGYTFLDFLNRYRISQAVKLLKKQEYRIYEIAEMVGFSDYKYFIKVFKKYAGCSPNKFLESYR</sequence>
<protein>
    <recommendedName>
        <fullName evidence="2">Stage 0 sporulation protein A homolog</fullName>
    </recommendedName>
</protein>
<gene>
    <name evidence="13" type="ORF">H9931_06120</name>
</gene>
<dbReference type="SUPFAM" id="SSF52172">
    <property type="entry name" value="CheY-like"/>
    <property type="match status" value="1"/>
</dbReference>
<evidence type="ECO:0000256" key="5">
    <source>
        <dbReference type="ARBA" id="ARBA00023012"/>
    </source>
</evidence>
<dbReference type="PROSITE" id="PS00041">
    <property type="entry name" value="HTH_ARAC_FAMILY_1"/>
    <property type="match status" value="1"/>
</dbReference>
<organism evidence="13 14">
    <name type="scientific">Candidatus Enterocloster excrementigallinarum</name>
    <dbReference type="NCBI Taxonomy" id="2838558"/>
    <lineage>
        <taxon>Bacteria</taxon>
        <taxon>Bacillati</taxon>
        <taxon>Bacillota</taxon>
        <taxon>Clostridia</taxon>
        <taxon>Lachnospirales</taxon>
        <taxon>Lachnospiraceae</taxon>
        <taxon>Enterocloster</taxon>
    </lineage>
</organism>
<dbReference type="SUPFAM" id="SSF46689">
    <property type="entry name" value="Homeodomain-like"/>
    <property type="match status" value="2"/>
</dbReference>
<evidence type="ECO:0000259" key="12">
    <source>
        <dbReference type="PROSITE" id="PS50110"/>
    </source>
</evidence>
<keyword evidence="4 10" id="KW-0597">Phosphoprotein</keyword>
<evidence type="ECO:0000256" key="6">
    <source>
        <dbReference type="ARBA" id="ARBA00023015"/>
    </source>
</evidence>
<dbReference type="PRINTS" id="PR00032">
    <property type="entry name" value="HTHARAC"/>
</dbReference>
<dbReference type="Pfam" id="PF00072">
    <property type="entry name" value="Response_reg"/>
    <property type="match status" value="1"/>
</dbReference>
<keyword evidence="6" id="KW-0805">Transcription regulation</keyword>
<dbReference type="PANTHER" id="PTHR42713">
    <property type="entry name" value="HISTIDINE KINASE-RELATED"/>
    <property type="match status" value="1"/>
</dbReference>
<proteinExistence type="predicted"/>
<feature type="modified residue" description="4-aspartylphosphate" evidence="10">
    <location>
        <position position="55"/>
    </location>
</feature>
<dbReference type="SMART" id="SM00342">
    <property type="entry name" value="HTH_ARAC"/>
    <property type="match status" value="1"/>
</dbReference>
<dbReference type="InterPro" id="IPR009057">
    <property type="entry name" value="Homeodomain-like_sf"/>
</dbReference>
<evidence type="ECO:0000256" key="4">
    <source>
        <dbReference type="ARBA" id="ARBA00022553"/>
    </source>
</evidence>
<dbReference type="SMART" id="SM00448">
    <property type="entry name" value="REC"/>
    <property type="match status" value="1"/>
</dbReference>
<dbReference type="GO" id="GO:0043565">
    <property type="term" value="F:sequence-specific DNA binding"/>
    <property type="evidence" value="ECO:0007669"/>
    <property type="project" value="InterPro"/>
</dbReference>
<dbReference type="Proteomes" id="UP000823863">
    <property type="component" value="Unassembled WGS sequence"/>
</dbReference>
<dbReference type="Gene3D" id="1.10.10.60">
    <property type="entry name" value="Homeodomain-like"/>
    <property type="match status" value="2"/>
</dbReference>
<evidence type="ECO:0000313" key="14">
    <source>
        <dbReference type="Proteomes" id="UP000823863"/>
    </source>
</evidence>
<keyword evidence="5" id="KW-0902">Two-component regulatory system</keyword>
<reference evidence="13" key="2">
    <citation type="submission" date="2021-04" db="EMBL/GenBank/DDBJ databases">
        <authorList>
            <person name="Gilroy R."/>
        </authorList>
    </citation>
    <scope>NUCLEOTIDE SEQUENCE</scope>
    <source>
        <strain evidence="13">CHK198-12963</strain>
    </source>
</reference>
<dbReference type="PROSITE" id="PS50110">
    <property type="entry name" value="RESPONSE_REGULATORY"/>
    <property type="match status" value="1"/>
</dbReference>
<dbReference type="GO" id="GO:0000160">
    <property type="term" value="P:phosphorelay signal transduction system"/>
    <property type="evidence" value="ECO:0007669"/>
    <property type="project" value="UniProtKB-KW"/>
</dbReference>